<dbReference type="STRING" id="37658.SAMN05661086_03220"/>
<dbReference type="CDD" id="cd16098">
    <property type="entry name" value="FliS"/>
    <property type="match status" value="1"/>
</dbReference>
<dbReference type="Pfam" id="PF02561">
    <property type="entry name" value="FliS"/>
    <property type="match status" value="1"/>
</dbReference>
<dbReference type="PANTHER" id="PTHR34773">
    <property type="entry name" value="FLAGELLAR SECRETION CHAPERONE FLIS"/>
    <property type="match status" value="1"/>
</dbReference>
<keyword evidence="4" id="KW-1005">Bacterial flagellum biogenesis</keyword>
<dbReference type="InterPro" id="IPR003713">
    <property type="entry name" value="FliS"/>
</dbReference>
<dbReference type="GO" id="GO:0044780">
    <property type="term" value="P:bacterial-type flagellum assembly"/>
    <property type="evidence" value="ECO:0007669"/>
    <property type="project" value="InterPro"/>
</dbReference>
<dbReference type="Proteomes" id="UP000199659">
    <property type="component" value="Unassembled WGS sequence"/>
</dbReference>
<accession>A0A1I6LDC4</accession>
<dbReference type="RefSeq" id="WP_177214768.1">
    <property type="nucleotide sequence ID" value="NZ_FOYZ01000015.1"/>
</dbReference>
<dbReference type="SUPFAM" id="SSF101116">
    <property type="entry name" value="Flagellar export chaperone FliS"/>
    <property type="match status" value="1"/>
</dbReference>
<evidence type="ECO:0000256" key="1">
    <source>
        <dbReference type="ARBA" id="ARBA00004514"/>
    </source>
</evidence>
<keyword evidence="6" id="KW-0282">Flagellum</keyword>
<evidence type="ECO:0000256" key="2">
    <source>
        <dbReference type="ARBA" id="ARBA00008787"/>
    </source>
</evidence>
<dbReference type="PANTHER" id="PTHR34773:SF1">
    <property type="entry name" value="FLAGELLAR SECRETION CHAPERONE FLIS"/>
    <property type="match status" value="1"/>
</dbReference>
<gene>
    <name evidence="6" type="ORF">SAMN05661086_03220</name>
</gene>
<comment type="subcellular location">
    <subcellularLocation>
        <location evidence="1">Cytoplasm</location>
        <location evidence="1">Cytosol</location>
    </subcellularLocation>
</comment>
<proteinExistence type="inferred from homology"/>
<evidence type="ECO:0000313" key="6">
    <source>
        <dbReference type="EMBL" id="SFS01278.1"/>
    </source>
</evidence>
<evidence type="ECO:0000313" key="7">
    <source>
        <dbReference type="Proteomes" id="UP000199659"/>
    </source>
</evidence>
<evidence type="ECO:0000256" key="3">
    <source>
        <dbReference type="ARBA" id="ARBA00022490"/>
    </source>
</evidence>
<keyword evidence="7" id="KW-1185">Reference proteome</keyword>
<dbReference type="GO" id="GO:0071973">
    <property type="term" value="P:bacterial-type flagellum-dependent cell motility"/>
    <property type="evidence" value="ECO:0007669"/>
    <property type="project" value="TreeGrafter"/>
</dbReference>
<comment type="similarity">
    <text evidence="2">Belongs to the FliS family.</text>
</comment>
<evidence type="ECO:0000256" key="5">
    <source>
        <dbReference type="ARBA" id="ARBA00023186"/>
    </source>
</evidence>
<protein>
    <submittedName>
        <fullName evidence="6">Flagellar protein FliS</fullName>
    </submittedName>
</protein>
<keyword evidence="6" id="KW-0969">Cilium</keyword>
<dbReference type="InterPro" id="IPR036584">
    <property type="entry name" value="FliS_sf"/>
</dbReference>
<sequence>MKNESIQSYSKRITQANPTELVVITYEIILEHLDCAWEAAEQNEMDKFQASINGAINFLKELIVGLDFQYEIAAQLMSIYLYVNKELLNARRANKPDGIPGIKKVLIPLFTAFQEVSRQDQSEPVMQNTHKVYAGLTYNRGDLSETYINADQSRGFRA</sequence>
<dbReference type="Gene3D" id="1.20.120.340">
    <property type="entry name" value="Flagellar protein FliS"/>
    <property type="match status" value="1"/>
</dbReference>
<dbReference type="EMBL" id="FOYZ01000015">
    <property type="protein sequence ID" value="SFS01278.1"/>
    <property type="molecule type" value="Genomic_DNA"/>
</dbReference>
<reference evidence="6 7" key="1">
    <citation type="submission" date="2016-10" db="EMBL/GenBank/DDBJ databases">
        <authorList>
            <person name="de Groot N.N."/>
        </authorList>
    </citation>
    <scope>NUCLEOTIDE SEQUENCE [LARGE SCALE GENOMIC DNA]</scope>
    <source>
        <strain evidence="6 7">743A</strain>
    </source>
</reference>
<dbReference type="GO" id="GO:0005829">
    <property type="term" value="C:cytosol"/>
    <property type="evidence" value="ECO:0007669"/>
    <property type="project" value="UniProtKB-SubCell"/>
</dbReference>
<keyword evidence="6" id="KW-0966">Cell projection</keyword>
<dbReference type="AlphaFoldDB" id="A0A1I6LDC4"/>
<name>A0A1I6LDC4_9FIRM</name>
<keyword evidence="3" id="KW-0963">Cytoplasm</keyword>
<keyword evidence="5" id="KW-0143">Chaperone</keyword>
<evidence type="ECO:0000256" key="4">
    <source>
        <dbReference type="ARBA" id="ARBA00022795"/>
    </source>
</evidence>
<organism evidence="6 7">
    <name type="scientific">Anaeromicropila populeti</name>
    <dbReference type="NCBI Taxonomy" id="37658"/>
    <lineage>
        <taxon>Bacteria</taxon>
        <taxon>Bacillati</taxon>
        <taxon>Bacillota</taxon>
        <taxon>Clostridia</taxon>
        <taxon>Lachnospirales</taxon>
        <taxon>Lachnospiraceae</taxon>
        <taxon>Anaeromicropila</taxon>
    </lineage>
</organism>